<dbReference type="Gene3D" id="3.10.20.740">
    <property type="match status" value="1"/>
</dbReference>
<keyword evidence="10" id="KW-0411">Iron-sulfur</keyword>
<feature type="domain" description="4Fe-4S ferredoxin-type" evidence="12">
    <location>
        <begin position="139"/>
        <end position="158"/>
    </location>
</feature>
<dbReference type="SMART" id="SM00929">
    <property type="entry name" value="NADH-G_4Fe-4S_3"/>
    <property type="match status" value="1"/>
</dbReference>
<reference evidence="15" key="1">
    <citation type="submission" date="2017-02" db="EMBL/GenBank/DDBJ databases">
        <authorList>
            <person name="Varghese N."/>
            <person name="Submissions S."/>
        </authorList>
    </citation>
    <scope>NUCLEOTIDE SEQUENCE [LARGE SCALE GENOMIC DNA]</scope>
    <source>
        <strain evidence="15">DSM 16521</strain>
    </source>
</reference>
<dbReference type="SUPFAM" id="SSF54292">
    <property type="entry name" value="2Fe-2S ferredoxin-like"/>
    <property type="match status" value="1"/>
</dbReference>
<dbReference type="Proteomes" id="UP000189933">
    <property type="component" value="Unassembled WGS sequence"/>
</dbReference>
<keyword evidence="15" id="KW-1185">Reference proteome</keyword>
<keyword evidence="9" id="KW-0408">Iron</keyword>
<dbReference type="GO" id="GO:0042773">
    <property type="term" value="P:ATP synthesis coupled electron transport"/>
    <property type="evidence" value="ECO:0007669"/>
    <property type="project" value="InterPro"/>
</dbReference>
<feature type="domain" description="2Fe-2S ferredoxin-type" evidence="11">
    <location>
        <begin position="2"/>
        <end position="80"/>
    </location>
</feature>
<dbReference type="GO" id="GO:0051539">
    <property type="term" value="F:4 iron, 4 sulfur cluster binding"/>
    <property type="evidence" value="ECO:0007669"/>
    <property type="project" value="UniProtKB-KW"/>
</dbReference>
<keyword evidence="4" id="KW-0004">4Fe-4S</keyword>
<protein>
    <recommendedName>
        <fullName evidence="3">Ferredoxin</fullName>
    </recommendedName>
</protein>
<dbReference type="RefSeq" id="WP_078664736.1">
    <property type="nucleotide sequence ID" value="NZ_FUXM01000004.1"/>
</dbReference>
<evidence type="ECO:0000259" key="13">
    <source>
        <dbReference type="PROSITE" id="PS51839"/>
    </source>
</evidence>
<comment type="function">
    <text evidence="2">Ferredoxins are iron-sulfur proteins that transfer electrons in a wide variety of metabolic reactions.</text>
</comment>
<dbReference type="GO" id="GO:0016020">
    <property type="term" value="C:membrane"/>
    <property type="evidence" value="ECO:0007669"/>
    <property type="project" value="InterPro"/>
</dbReference>
<keyword evidence="6" id="KW-0479">Metal-binding</keyword>
<dbReference type="SUPFAM" id="SSF53706">
    <property type="entry name" value="Formate dehydrogenase/DMSO reductase, domains 1-3"/>
    <property type="match status" value="1"/>
</dbReference>
<evidence type="ECO:0000256" key="2">
    <source>
        <dbReference type="ARBA" id="ARBA00003532"/>
    </source>
</evidence>
<dbReference type="PROSITE" id="PS00198">
    <property type="entry name" value="4FE4S_FER_1"/>
    <property type="match status" value="1"/>
</dbReference>
<gene>
    <name evidence="14" type="ORF">SAMN02745885_00628</name>
</gene>
<dbReference type="PROSITE" id="PS51085">
    <property type="entry name" value="2FE2S_FER_2"/>
    <property type="match status" value="1"/>
</dbReference>
<evidence type="ECO:0000256" key="5">
    <source>
        <dbReference type="ARBA" id="ARBA00022714"/>
    </source>
</evidence>
<evidence type="ECO:0000313" key="14">
    <source>
        <dbReference type="EMBL" id="SJZ67324.1"/>
    </source>
</evidence>
<dbReference type="InterPro" id="IPR050157">
    <property type="entry name" value="PSI_iron-sulfur_center"/>
</dbReference>
<dbReference type="InterPro" id="IPR006963">
    <property type="entry name" value="Mopterin_OxRdtase_4Fe-4S_dom"/>
</dbReference>
<dbReference type="FunFam" id="3.30.70.20:FF:000035">
    <property type="entry name" value="Iron hydrogenase 1"/>
    <property type="match status" value="1"/>
</dbReference>
<feature type="domain" description="4Fe-4S ferredoxin-type" evidence="12">
    <location>
        <begin position="180"/>
        <end position="211"/>
    </location>
</feature>
<dbReference type="InterPro" id="IPR001041">
    <property type="entry name" value="2Fe-2S_ferredoxin-type"/>
</dbReference>
<evidence type="ECO:0000259" key="12">
    <source>
        <dbReference type="PROSITE" id="PS51379"/>
    </source>
</evidence>
<evidence type="ECO:0000256" key="10">
    <source>
        <dbReference type="ARBA" id="ARBA00023014"/>
    </source>
</evidence>
<dbReference type="AlphaFoldDB" id="A0A1T4MKN4"/>
<dbReference type="InterPro" id="IPR054351">
    <property type="entry name" value="NADH_UbQ_OxRdtase_ferredoxin"/>
</dbReference>
<dbReference type="Gene3D" id="3.30.200.210">
    <property type="match status" value="1"/>
</dbReference>
<proteinExistence type="predicted"/>
<evidence type="ECO:0000256" key="1">
    <source>
        <dbReference type="ARBA" id="ARBA00001966"/>
    </source>
</evidence>
<evidence type="ECO:0000259" key="11">
    <source>
        <dbReference type="PROSITE" id="PS51085"/>
    </source>
</evidence>
<dbReference type="PANTHER" id="PTHR24960:SF84">
    <property type="entry name" value="HYDROGENASE SUBUNIT"/>
    <property type="match status" value="1"/>
</dbReference>
<dbReference type="CDD" id="cd00207">
    <property type="entry name" value="fer2"/>
    <property type="match status" value="1"/>
</dbReference>
<dbReference type="Pfam" id="PF10588">
    <property type="entry name" value="NADH-G_4Fe-4S_3"/>
    <property type="match status" value="1"/>
</dbReference>
<dbReference type="InterPro" id="IPR019574">
    <property type="entry name" value="NADH_UbQ_OxRdtase_Gsu_4Fe4S-bd"/>
</dbReference>
<dbReference type="GO" id="GO:0051537">
    <property type="term" value="F:2 iron, 2 sulfur cluster binding"/>
    <property type="evidence" value="ECO:0007669"/>
    <property type="project" value="UniProtKB-KW"/>
</dbReference>
<dbReference type="Gene3D" id="3.30.70.20">
    <property type="match status" value="1"/>
</dbReference>
<dbReference type="InterPro" id="IPR017900">
    <property type="entry name" value="4Fe4S_Fe_S_CS"/>
</dbReference>
<dbReference type="GO" id="GO:0046872">
    <property type="term" value="F:metal ion binding"/>
    <property type="evidence" value="ECO:0007669"/>
    <property type="project" value="UniProtKB-KW"/>
</dbReference>
<dbReference type="GO" id="GO:0016491">
    <property type="term" value="F:oxidoreductase activity"/>
    <property type="evidence" value="ECO:0007669"/>
    <property type="project" value="UniProtKB-KW"/>
</dbReference>
<dbReference type="InterPro" id="IPR036010">
    <property type="entry name" value="2Fe-2S_ferredoxin-like_sf"/>
</dbReference>
<dbReference type="PANTHER" id="PTHR24960">
    <property type="entry name" value="PHOTOSYSTEM I IRON-SULFUR CENTER-RELATED"/>
    <property type="match status" value="1"/>
</dbReference>
<evidence type="ECO:0000313" key="15">
    <source>
        <dbReference type="Proteomes" id="UP000189933"/>
    </source>
</evidence>
<keyword evidence="7" id="KW-0677">Repeat</keyword>
<organism evidence="14 15">
    <name type="scientific">Carboxydocella sporoproducens DSM 16521</name>
    <dbReference type="NCBI Taxonomy" id="1121270"/>
    <lineage>
        <taxon>Bacteria</taxon>
        <taxon>Bacillati</taxon>
        <taxon>Bacillota</taxon>
        <taxon>Clostridia</taxon>
        <taxon>Eubacteriales</taxon>
        <taxon>Clostridiales Family XVI. Incertae Sedis</taxon>
        <taxon>Carboxydocella</taxon>
    </lineage>
</organism>
<dbReference type="Pfam" id="PF22117">
    <property type="entry name" value="Fer4_Nqo3"/>
    <property type="match status" value="1"/>
</dbReference>
<dbReference type="SUPFAM" id="SSF54862">
    <property type="entry name" value="4Fe-4S ferredoxins"/>
    <property type="match status" value="1"/>
</dbReference>
<keyword evidence="8" id="KW-0560">Oxidoreductase</keyword>
<dbReference type="Pfam" id="PF13510">
    <property type="entry name" value="Fer2_4"/>
    <property type="match status" value="1"/>
</dbReference>
<dbReference type="InterPro" id="IPR017896">
    <property type="entry name" value="4Fe4S_Fe-S-bd"/>
</dbReference>
<evidence type="ECO:0000256" key="6">
    <source>
        <dbReference type="ARBA" id="ARBA00022723"/>
    </source>
</evidence>
<dbReference type="PROSITE" id="PS51379">
    <property type="entry name" value="4FE4S_FER_2"/>
    <property type="match status" value="2"/>
</dbReference>
<dbReference type="InterPro" id="IPR000283">
    <property type="entry name" value="NADH_UbQ_OxRdtase_75kDa_su_CS"/>
</dbReference>
<evidence type="ECO:0000256" key="9">
    <source>
        <dbReference type="ARBA" id="ARBA00023004"/>
    </source>
</evidence>
<dbReference type="PROSITE" id="PS51839">
    <property type="entry name" value="4FE4S_HC3"/>
    <property type="match status" value="1"/>
</dbReference>
<dbReference type="GO" id="GO:0008137">
    <property type="term" value="F:NADH dehydrogenase (ubiquinone) activity"/>
    <property type="evidence" value="ECO:0007669"/>
    <property type="project" value="InterPro"/>
</dbReference>
<evidence type="ECO:0000256" key="3">
    <source>
        <dbReference type="ARBA" id="ARBA00013529"/>
    </source>
</evidence>
<name>A0A1T4MKN4_9FIRM</name>
<keyword evidence="5" id="KW-0001">2Fe-2S</keyword>
<evidence type="ECO:0000256" key="8">
    <source>
        <dbReference type="ARBA" id="ARBA00023002"/>
    </source>
</evidence>
<comment type="cofactor">
    <cofactor evidence="1">
        <name>[4Fe-4S] cluster</name>
        <dbReference type="ChEBI" id="CHEBI:49883"/>
    </cofactor>
</comment>
<feature type="domain" description="4Fe-4S His(Cys)3-ligated-type" evidence="13">
    <location>
        <begin position="80"/>
        <end position="119"/>
    </location>
</feature>
<dbReference type="Pfam" id="PF04879">
    <property type="entry name" value="Molybdop_Fe4S4"/>
    <property type="match status" value="1"/>
</dbReference>
<dbReference type="PROSITE" id="PS00641">
    <property type="entry name" value="COMPLEX1_75K_1"/>
    <property type="match status" value="1"/>
</dbReference>
<dbReference type="OrthoDB" id="9803192at2"/>
<accession>A0A1T4MKN4</accession>
<evidence type="ECO:0000256" key="7">
    <source>
        <dbReference type="ARBA" id="ARBA00022737"/>
    </source>
</evidence>
<dbReference type="FunFam" id="3.10.20.740:FF:000005">
    <property type="entry name" value="NADH:ubiquinone oxidoreductase subunit"/>
    <property type="match status" value="1"/>
</dbReference>
<evidence type="ECO:0000256" key="4">
    <source>
        <dbReference type="ARBA" id="ARBA00022485"/>
    </source>
</evidence>
<sequence length="312" mass="34071">MNKVTLTINGQKVTVPAEYTVLEAARELGINIPTLCYDPRLSKPGACRLCVVEVKGARNLPASCVTPVAEGMEVETHSPAVMEARKTILELLLANHPNDCLTCEASGACLLQQYAYEYGVRDPGFGGERHAYPLDDSNPYIQRDLNKCILCGKCVRICAEIRGQHAIHFAYRGFSTKIAPALDTDLAFSNCIYCNNCVSVCPVGALVDKRTAGLGRTWELEREEKTCTFCEAGCQFFLLKKQGQVVGVAAGQAAPGRPLCLKGRLGMDLRYNPKAQPPYLRNEDGSFRLAPWAEALGLTEILANLQKEGGER</sequence>
<dbReference type="EMBL" id="FUXM01000004">
    <property type="protein sequence ID" value="SJZ67324.1"/>
    <property type="molecule type" value="Genomic_DNA"/>
</dbReference>